<name>A0A1X7GYL8_9SPHN</name>
<sequence>MSEVRPPFYVLTGGPGSGKSTLIAALAARGFRTVAEAGRAVIREEQARGGNALPWADRAAFARAMFDRDLAERRSTPRNGPAFFDRGLPDVAGYMRLSGLSVPEDMDRAIATLPYAAPVFLAPYWDAIFAQDAERRQDREEARRTAEMMADVYAALGYEIVLLPLAPQEERADFVLRRIGLNARV</sequence>
<dbReference type="OrthoDB" id="5638848at2"/>
<evidence type="ECO:0000313" key="2">
    <source>
        <dbReference type="EMBL" id="SMF76779.1"/>
    </source>
</evidence>
<proteinExistence type="predicted"/>
<dbReference type="SUPFAM" id="SSF52540">
    <property type="entry name" value="P-loop containing nucleoside triphosphate hydrolases"/>
    <property type="match status" value="1"/>
</dbReference>
<keyword evidence="3" id="KW-1185">Reference proteome</keyword>
<dbReference type="EMBL" id="LT840185">
    <property type="protein sequence ID" value="SMF76779.1"/>
    <property type="molecule type" value="Genomic_DNA"/>
</dbReference>
<dbReference type="Proteomes" id="UP000192934">
    <property type="component" value="Chromosome I"/>
</dbReference>
<evidence type="ECO:0000259" key="1">
    <source>
        <dbReference type="Pfam" id="PF13521"/>
    </source>
</evidence>
<dbReference type="Gene3D" id="3.40.50.300">
    <property type="entry name" value="P-loop containing nucleotide triphosphate hydrolases"/>
    <property type="match status" value="1"/>
</dbReference>
<evidence type="ECO:0000313" key="3">
    <source>
        <dbReference type="Proteomes" id="UP000192934"/>
    </source>
</evidence>
<dbReference type="InterPro" id="IPR038727">
    <property type="entry name" value="NadR/Ttd14_AAA_dom"/>
</dbReference>
<dbReference type="RefSeq" id="WP_085219060.1">
    <property type="nucleotide sequence ID" value="NZ_LT840185.1"/>
</dbReference>
<organism evidence="2 3">
    <name type="scientific">Allosphingosinicella indica</name>
    <dbReference type="NCBI Taxonomy" id="941907"/>
    <lineage>
        <taxon>Bacteria</taxon>
        <taxon>Pseudomonadati</taxon>
        <taxon>Pseudomonadota</taxon>
        <taxon>Alphaproteobacteria</taxon>
        <taxon>Sphingomonadales</taxon>
        <taxon>Sphingomonadaceae</taxon>
        <taxon>Allosphingosinicella</taxon>
    </lineage>
</organism>
<dbReference type="Pfam" id="PF13521">
    <property type="entry name" value="AAA_28"/>
    <property type="match status" value="1"/>
</dbReference>
<accession>A0A1X7GYL8</accession>
<reference evidence="3" key="1">
    <citation type="submission" date="2017-04" db="EMBL/GenBank/DDBJ databases">
        <authorList>
            <person name="Varghese N."/>
            <person name="Submissions S."/>
        </authorList>
    </citation>
    <scope>NUCLEOTIDE SEQUENCE [LARGE SCALE GENOMIC DNA]</scope>
    <source>
        <strain evidence="3">Dd16</strain>
    </source>
</reference>
<feature type="domain" description="NadR/Ttd14 AAA" evidence="1">
    <location>
        <begin position="9"/>
        <end position="171"/>
    </location>
</feature>
<dbReference type="InterPro" id="IPR027417">
    <property type="entry name" value="P-loop_NTPase"/>
</dbReference>
<dbReference type="AlphaFoldDB" id="A0A1X7GYL8"/>
<dbReference type="STRING" id="941907.SAMN06295910_2499"/>
<protein>
    <submittedName>
        <fullName evidence="2">Predicted ATPase</fullName>
    </submittedName>
</protein>
<gene>
    <name evidence="2" type="ORF">SAMN06295910_2499</name>
</gene>